<gene>
    <name evidence="8" type="primary">cas2</name>
</gene>
<dbReference type="HAMAP" id="MF_01471">
    <property type="entry name" value="Cas2"/>
    <property type="match status" value="1"/>
</dbReference>
<evidence type="ECO:0000256" key="4">
    <source>
        <dbReference type="ARBA" id="ARBA00022759"/>
    </source>
</evidence>
<dbReference type="AlphaFoldDB" id="A0A6P3CW37"/>
<evidence type="ECO:0000256" key="8">
    <source>
        <dbReference type="HAMAP-Rule" id="MF_01471"/>
    </source>
</evidence>
<dbReference type="InterPro" id="IPR019199">
    <property type="entry name" value="Virulence_VapD/CRISPR_Cas2"/>
</dbReference>
<dbReference type="SUPFAM" id="SSF143430">
    <property type="entry name" value="TTP0101/SSO1404-like"/>
    <property type="match status" value="1"/>
</dbReference>
<keyword evidence="10" id="KW-0002">3D-structure</keyword>
<comment type="cofactor">
    <cofactor evidence="1 8">
        <name>Mg(2+)</name>
        <dbReference type="ChEBI" id="CHEBI:18420"/>
    </cofactor>
</comment>
<name>A0A6P3CW37_PYRHO</name>
<sequence length="88" mass="10456">GSHMYVIVVYDVNVERVNRVHKLLKTYLFWRQNSVFEGELSKAQLYELEMRLKRIVKEDDSVLIYIFPGKNFDLHVVGRDKSPVEMII</sequence>
<feature type="binding site" evidence="8">
    <location>
        <position position="11"/>
    </location>
    <ligand>
        <name>Mg(2+)</name>
        <dbReference type="ChEBI" id="CHEBI:18420"/>
        <note>catalytic</note>
    </ligand>
</feature>
<evidence type="ECO:0000256" key="2">
    <source>
        <dbReference type="ARBA" id="ARBA00022722"/>
    </source>
</evidence>
<dbReference type="GO" id="GO:0051607">
    <property type="term" value="P:defense response to virus"/>
    <property type="evidence" value="ECO:0007669"/>
    <property type="project" value="UniProtKB-UniRule"/>
</dbReference>
<comment type="similarity">
    <text evidence="8">Belongs to the CRISPR-associated endoribonuclease Cas2 protein family.</text>
</comment>
<evidence type="ECO:0000256" key="3">
    <source>
        <dbReference type="ARBA" id="ARBA00022723"/>
    </source>
</evidence>
<dbReference type="SMR" id="A0A6P3CW37"/>
<proteinExistence type="evidence at protein level"/>
<keyword evidence="7 8" id="KW-0051">Antiviral defense</keyword>
<dbReference type="NCBIfam" id="TIGR01573">
    <property type="entry name" value="cas2"/>
    <property type="match status" value="1"/>
</dbReference>
<dbReference type="PDB" id="6K2E">
    <property type="method" value="X-ray"/>
    <property type="resolution" value="2.80 A"/>
    <property type="chains" value="A/B=1-88"/>
</dbReference>
<accession>A0A6P3CW37</accession>
<dbReference type="InterPro" id="IPR021127">
    <property type="entry name" value="CRISPR_associated_Cas2"/>
</dbReference>
<dbReference type="PANTHER" id="PTHR34405">
    <property type="entry name" value="CRISPR-ASSOCIATED ENDORIBONUCLEASE CAS2"/>
    <property type="match status" value="1"/>
</dbReference>
<dbReference type="GO" id="GO:0046872">
    <property type="term" value="F:metal ion binding"/>
    <property type="evidence" value="ECO:0007669"/>
    <property type="project" value="UniProtKB-UniRule"/>
</dbReference>
<keyword evidence="2 8" id="KW-0540">Nuclease</keyword>
<evidence type="ECO:0000313" key="9">
    <source>
        <dbReference type="PDB" id="6K2E"/>
    </source>
</evidence>
<dbReference type="GO" id="GO:0043571">
    <property type="term" value="P:maintenance of CRISPR repeat elements"/>
    <property type="evidence" value="ECO:0007669"/>
    <property type="project" value="UniProtKB-UniRule"/>
</dbReference>
<dbReference type="Pfam" id="PF09827">
    <property type="entry name" value="CRISPR_Cas2"/>
    <property type="match status" value="1"/>
</dbReference>
<evidence type="ECO:0000256" key="7">
    <source>
        <dbReference type="ARBA" id="ARBA00023118"/>
    </source>
</evidence>
<dbReference type="CDD" id="cd09725">
    <property type="entry name" value="Cas2_I_II_III"/>
    <property type="match status" value="1"/>
</dbReference>
<dbReference type="PANTHER" id="PTHR34405:SF3">
    <property type="entry name" value="CRISPR-ASSOCIATED ENDORIBONUCLEASE CAS2 3"/>
    <property type="match status" value="1"/>
</dbReference>
<comment type="function">
    <text evidence="8">CRISPR (clustered regularly interspaced short palindromic repeat), is an adaptive immune system that provides protection against mobile genetic elements (viruses, transposable elements and conjugative plasmids). CRISPR clusters contain sequences complementary to antecedent mobile elements and target invading nucleic acids. CRISPR clusters are transcribed and processed into CRISPR RNA (crRNA). Functions as a ssRNA-specific endoribonuclease. Involved in the integration of spacer DNA into the CRISPR cassette.</text>
</comment>
<comment type="subunit">
    <text evidence="8">Homodimer, forms a heterotetramer with a Cas1 homodimer.</text>
</comment>
<keyword evidence="6 8" id="KW-0460">Magnesium</keyword>
<keyword evidence="4 8" id="KW-0255">Endonuclease</keyword>
<keyword evidence="3 8" id="KW-0479">Metal-binding</keyword>
<dbReference type="GO" id="GO:0016787">
    <property type="term" value="F:hydrolase activity"/>
    <property type="evidence" value="ECO:0007669"/>
    <property type="project" value="UniProtKB-KW"/>
</dbReference>
<evidence type="ECO:0007829" key="10">
    <source>
        <dbReference type="PDB" id="6K2E"/>
    </source>
</evidence>
<evidence type="ECO:0000256" key="6">
    <source>
        <dbReference type="ARBA" id="ARBA00022842"/>
    </source>
</evidence>
<evidence type="ECO:0000256" key="5">
    <source>
        <dbReference type="ARBA" id="ARBA00022801"/>
    </source>
</evidence>
<dbReference type="EC" id="3.1.-.-" evidence="8"/>
<dbReference type="Gene3D" id="3.30.70.240">
    <property type="match status" value="1"/>
</dbReference>
<dbReference type="GO" id="GO:0004521">
    <property type="term" value="F:RNA endonuclease activity"/>
    <property type="evidence" value="ECO:0007669"/>
    <property type="project" value="InterPro"/>
</dbReference>
<keyword evidence="5 8" id="KW-0378">Hydrolase</keyword>
<evidence type="ECO:0000256" key="1">
    <source>
        <dbReference type="ARBA" id="ARBA00001946"/>
    </source>
</evidence>
<organism evidence="9">
    <name type="scientific">Pyrococcus horikoshii (strain ATCC 700860 / DSM 12428 / JCM 9974 / NBRC 100139 / OT-3)</name>
    <dbReference type="NCBI Taxonomy" id="70601"/>
    <lineage>
        <taxon>Archaea</taxon>
        <taxon>Methanobacteriati</taxon>
        <taxon>Methanobacteriota</taxon>
        <taxon>Thermococci</taxon>
        <taxon>Thermococcales</taxon>
        <taxon>Thermococcaceae</taxon>
        <taxon>Pyrococcus</taxon>
    </lineage>
</organism>
<protein>
    <recommendedName>
        <fullName evidence="8">CRISPR-associated endoribonuclease Cas2</fullName>
        <ecNumber evidence="8">3.1.-.-</ecNumber>
    </recommendedName>
</protein>
<reference evidence="10" key="1">
    <citation type="submission" date="2019-05" db="PDB data bank">
        <title>Structural insight into endonuclease CRISPR-associated Cas2 protein.</title>
        <authorList>
            <person name="Mo X."/>
        </authorList>
    </citation>
    <scope>X-RAY CRYSTALLOGRAPHY (2.80 ANGSTROMS)</scope>
</reference>